<keyword evidence="1" id="KW-0812">Transmembrane</keyword>
<organism evidence="2 3">
    <name type="scientific">Phreatobacter stygius</name>
    <dbReference type="NCBI Taxonomy" id="1940610"/>
    <lineage>
        <taxon>Bacteria</taxon>
        <taxon>Pseudomonadati</taxon>
        <taxon>Pseudomonadota</taxon>
        <taxon>Alphaproteobacteria</taxon>
        <taxon>Hyphomicrobiales</taxon>
        <taxon>Phreatobacteraceae</taxon>
        <taxon>Phreatobacter</taxon>
    </lineage>
</organism>
<feature type="transmembrane region" description="Helical" evidence="1">
    <location>
        <begin position="38"/>
        <end position="59"/>
    </location>
</feature>
<sequence length="85" mass="8801">MGKPGYSLTRQAFWVSFVLAWCVILAIVYGALAGQAQAVALAPIVVPSMVLMIAALLGIHRAFGSMDMRAQAAAAASPLDKPEAG</sequence>
<name>A0A4D7B2W6_9HYPH</name>
<keyword evidence="1" id="KW-1133">Transmembrane helix</keyword>
<evidence type="ECO:0000256" key="1">
    <source>
        <dbReference type="SAM" id="Phobius"/>
    </source>
</evidence>
<dbReference type="KEGG" id="pstg:E8M01_16380"/>
<dbReference type="RefSeq" id="WP_136961091.1">
    <property type="nucleotide sequence ID" value="NZ_CP039690.1"/>
</dbReference>
<dbReference type="AlphaFoldDB" id="A0A4D7B2W6"/>
<keyword evidence="3" id="KW-1185">Reference proteome</keyword>
<dbReference type="Proteomes" id="UP000298781">
    <property type="component" value="Chromosome"/>
</dbReference>
<proteinExistence type="predicted"/>
<evidence type="ECO:0000313" key="3">
    <source>
        <dbReference type="Proteomes" id="UP000298781"/>
    </source>
</evidence>
<evidence type="ECO:0000313" key="2">
    <source>
        <dbReference type="EMBL" id="QCI65645.1"/>
    </source>
</evidence>
<keyword evidence="1" id="KW-0472">Membrane</keyword>
<protein>
    <submittedName>
        <fullName evidence="2">NAD(P)+ transhydrogenase beta chain</fullName>
    </submittedName>
</protein>
<accession>A0A4D7B2W6</accession>
<feature type="transmembrane region" description="Helical" evidence="1">
    <location>
        <begin position="12"/>
        <end position="32"/>
    </location>
</feature>
<reference evidence="2 3" key="1">
    <citation type="submission" date="2019-04" db="EMBL/GenBank/DDBJ databases">
        <title>Phreatobacter aquaticus sp. nov.</title>
        <authorList>
            <person name="Choi A."/>
        </authorList>
    </citation>
    <scope>NUCLEOTIDE SEQUENCE [LARGE SCALE GENOMIC DNA]</scope>
    <source>
        <strain evidence="2 3">KCTC 52518</strain>
    </source>
</reference>
<dbReference type="EMBL" id="CP039690">
    <property type="protein sequence ID" value="QCI65645.1"/>
    <property type="molecule type" value="Genomic_DNA"/>
</dbReference>
<gene>
    <name evidence="2" type="ORF">E8M01_16380</name>
</gene>